<dbReference type="PANTHER" id="PTHR24345:SF91">
    <property type="entry name" value="SERINE_THREONINE-PROTEIN KINASE PLK4"/>
    <property type="match status" value="1"/>
</dbReference>
<dbReference type="InterPro" id="IPR000719">
    <property type="entry name" value="Prot_kinase_dom"/>
</dbReference>
<keyword evidence="2" id="KW-0808">Transferase</keyword>
<evidence type="ECO:0000313" key="9">
    <source>
        <dbReference type="Proteomes" id="UP001295423"/>
    </source>
</evidence>
<dbReference type="PROSITE" id="PS00109">
    <property type="entry name" value="PROTEIN_KINASE_TYR"/>
    <property type="match status" value="1"/>
</dbReference>
<comment type="caution">
    <text evidence="8">The sequence shown here is derived from an EMBL/GenBank/DDBJ whole genome shotgun (WGS) entry which is preliminary data.</text>
</comment>
<dbReference type="SUPFAM" id="SSF56112">
    <property type="entry name" value="Protein kinase-like (PK-like)"/>
    <property type="match status" value="1"/>
</dbReference>
<keyword evidence="4" id="KW-0418">Kinase</keyword>
<dbReference type="InterPro" id="IPR011009">
    <property type="entry name" value="Kinase-like_dom_sf"/>
</dbReference>
<dbReference type="GO" id="GO:0005634">
    <property type="term" value="C:nucleus"/>
    <property type="evidence" value="ECO:0007669"/>
    <property type="project" value="TreeGrafter"/>
</dbReference>
<keyword evidence="1" id="KW-0723">Serine/threonine-protein kinase</keyword>
<evidence type="ECO:0000313" key="8">
    <source>
        <dbReference type="EMBL" id="CAJ1905740.1"/>
    </source>
</evidence>
<evidence type="ECO:0000256" key="2">
    <source>
        <dbReference type="ARBA" id="ARBA00022679"/>
    </source>
</evidence>
<dbReference type="AlphaFoldDB" id="A0AAD2CBF5"/>
<keyword evidence="5" id="KW-0067">ATP-binding</keyword>
<evidence type="ECO:0000256" key="3">
    <source>
        <dbReference type="ARBA" id="ARBA00022741"/>
    </source>
</evidence>
<evidence type="ECO:0000256" key="1">
    <source>
        <dbReference type="ARBA" id="ARBA00022527"/>
    </source>
</evidence>
<keyword evidence="9" id="KW-1185">Reference proteome</keyword>
<evidence type="ECO:0000259" key="7">
    <source>
        <dbReference type="PROSITE" id="PS50011"/>
    </source>
</evidence>
<dbReference type="EMBL" id="CAKOGP040000001">
    <property type="protein sequence ID" value="CAJ1905740.1"/>
    <property type="molecule type" value="Genomic_DNA"/>
</dbReference>
<dbReference type="GO" id="GO:0004674">
    <property type="term" value="F:protein serine/threonine kinase activity"/>
    <property type="evidence" value="ECO:0007669"/>
    <property type="project" value="UniProtKB-KW"/>
</dbReference>
<feature type="domain" description="Protein kinase" evidence="7">
    <location>
        <begin position="73"/>
        <end position="363"/>
    </location>
</feature>
<accession>A0AAD2CBF5</accession>
<dbReference type="PANTHER" id="PTHR24345">
    <property type="entry name" value="SERINE/THREONINE-PROTEIN KINASE PLK"/>
    <property type="match status" value="1"/>
</dbReference>
<dbReference type="GO" id="GO:0005524">
    <property type="term" value="F:ATP binding"/>
    <property type="evidence" value="ECO:0007669"/>
    <property type="project" value="UniProtKB-KW"/>
</dbReference>
<proteinExistence type="predicted"/>
<evidence type="ECO:0000256" key="4">
    <source>
        <dbReference type="ARBA" id="ARBA00022777"/>
    </source>
</evidence>
<evidence type="ECO:0000256" key="6">
    <source>
        <dbReference type="SAM" id="Phobius"/>
    </source>
</evidence>
<keyword evidence="6" id="KW-0472">Membrane</keyword>
<protein>
    <recommendedName>
        <fullName evidence="7">Protein kinase domain-containing protein</fullName>
    </recommendedName>
</protein>
<feature type="transmembrane region" description="Helical" evidence="6">
    <location>
        <begin position="282"/>
        <end position="305"/>
    </location>
</feature>
<keyword evidence="6" id="KW-1133">Transmembrane helix</keyword>
<gene>
    <name evidence="8" type="ORF">CYCCA115_LOCUS438</name>
</gene>
<sequence length="381" mass="43426">MSDITFIENASATYEVIEQNGPPAMHLPFEKAKVGRAVRVDAPVLNPITNEVLTVSNIIYEHHDDGRPPERAYWVGRKLKKCIFGVVKECTVLKFRNDFDTPWEVTEEKAAGKIMSWQKIRDLQHIEDPQKEVAAMQFVSREFHPNVMGVLDVLQDEEYLLMFMPFCNSGDLFGFVQQAGRFPEPMARFWFKQILEGLAHLQKMGVCHRDMSLENILIDEYTKSLVIDLGMCLRVPYSNHNGAVGDVTGGGLRRLIPPLIPCGKPNYISPEILTSEGPFDGFAIDIWACGVILFIMLVGLPPWEFARPEDPRYKMVAKGKLAKMLNSWQKPISPEAADLLQRMLMENPRDRLSLMEIRDHPWVMEGAEQSELPRDNEGWRG</sequence>
<dbReference type="PROSITE" id="PS50011">
    <property type="entry name" value="PROTEIN_KINASE_DOM"/>
    <property type="match status" value="1"/>
</dbReference>
<dbReference type="Pfam" id="PF00069">
    <property type="entry name" value="Pkinase"/>
    <property type="match status" value="1"/>
</dbReference>
<keyword evidence="3" id="KW-0547">Nucleotide-binding</keyword>
<name>A0AAD2CBF5_9STRA</name>
<dbReference type="Proteomes" id="UP001295423">
    <property type="component" value="Unassembled WGS sequence"/>
</dbReference>
<reference evidence="8" key="1">
    <citation type="submission" date="2023-08" db="EMBL/GenBank/DDBJ databases">
        <authorList>
            <person name="Audoor S."/>
            <person name="Bilcke G."/>
        </authorList>
    </citation>
    <scope>NUCLEOTIDE SEQUENCE</scope>
</reference>
<evidence type="ECO:0000256" key="5">
    <source>
        <dbReference type="ARBA" id="ARBA00022840"/>
    </source>
</evidence>
<dbReference type="InterPro" id="IPR008266">
    <property type="entry name" value="Tyr_kinase_AS"/>
</dbReference>
<dbReference type="Gene3D" id="1.10.510.10">
    <property type="entry name" value="Transferase(Phosphotransferase) domain 1"/>
    <property type="match status" value="1"/>
</dbReference>
<keyword evidence="6" id="KW-0812">Transmembrane</keyword>
<organism evidence="8 9">
    <name type="scientific">Cylindrotheca closterium</name>
    <dbReference type="NCBI Taxonomy" id="2856"/>
    <lineage>
        <taxon>Eukaryota</taxon>
        <taxon>Sar</taxon>
        <taxon>Stramenopiles</taxon>
        <taxon>Ochrophyta</taxon>
        <taxon>Bacillariophyta</taxon>
        <taxon>Bacillariophyceae</taxon>
        <taxon>Bacillariophycidae</taxon>
        <taxon>Bacillariales</taxon>
        <taxon>Bacillariaceae</taxon>
        <taxon>Cylindrotheca</taxon>
    </lineage>
</organism>